<keyword evidence="3" id="KW-1133">Transmembrane helix</keyword>
<feature type="compositionally biased region" description="Low complexity" evidence="2">
    <location>
        <begin position="327"/>
        <end position="339"/>
    </location>
</feature>
<gene>
    <name evidence="5" type="ORF">Mgra_00004041</name>
</gene>
<dbReference type="PROSITE" id="PS00028">
    <property type="entry name" value="ZINC_FINGER_C2H2_1"/>
    <property type="match status" value="1"/>
</dbReference>
<evidence type="ECO:0000256" key="3">
    <source>
        <dbReference type="SAM" id="Phobius"/>
    </source>
</evidence>
<protein>
    <submittedName>
        <fullName evidence="5">C2H2-type domain-containing protein</fullName>
    </submittedName>
</protein>
<evidence type="ECO:0000313" key="6">
    <source>
        <dbReference type="Proteomes" id="UP000605970"/>
    </source>
</evidence>
<feature type="compositionally biased region" description="Polar residues" evidence="2">
    <location>
        <begin position="286"/>
        <end position="326"/>
    </location>
</feature>
<feature type="region of interest" description="Disordered" evidence="2">
    <location>
        <begin position="17"/>
        <end position="78"/>
    </location>
</feature>
<reference evidence="5" key="1">
    <citation type="journal article" date="2020" name="Ecol. Evol.">
        <title>Genome structure and content of the rice root-knot nematode (Meloidogyne graminicola).</title>
        <authorList>
            <person name="Phan N.T."/>
            <person name="Danchin E.G.J."/>
            <person name="Klopp C."/>
            <person name="Perfus-Barbeoch L."/>
            <person name="Kozlowski D.K."/>
            <person name="Koutsovoulos G.D."/>
            <person name="Lopez-Roques C."/>
            <person name="Bouchez O."/>
            <person name="Zahm M."/>
            <person name="Besnard G."/>
            <person name="Bellafiore S."/>
        </authorList>
    </citation>
    <scope>NUCLEOTIDE SEQUENCE</scope>
    <source>
        <strain evidence="5">VN-18</strain>
    </source>
</reference>
<dbReference type="InterPro" id="IPR013087">
    <property type="entry name" value="Znf_C2H2_type"/>
</dbReference>
<evidence type="ECO:0000256" key="2">
    <source>
        <dbReference type="SAM" id="MobiDB-lite"/>
    </source>
</evidence>
<feature type="domain" description="C2H2-type" evidence="4">
    <location>
        <begin position="377"/>
        <end position="406"/>
    </location>
</feature>
<dbReference type="SMART" id="SM00355">
    <property type="entry name" value="ZnF_C2H2"/>
    <property type="match status" value="1"/>
</dbReference>
<keyword evidence="1" id="KW-0479">Metal-binding</keyword>
<dbReference type="PROSITE" id="PS50157">
    <property type="entry name" value="ZINC_FINGER_C2H2_2"/>
    <property type="match status" value="1"/>
</dbReference>
<proteinExistence type="predicted"/>
<name>A0A8S9ZSY8_9BILA</name>
<evidence type="ECO:0000313" key="5">
    <source>
        <dbReference type="EMBL" id="KAF7636453.1"/>
    </source>
</evidence>
<feature type="region of interest" description="Disordered" evidence="2">
    <location>
        <begin position="225"/>
        <end position="374"/>
    </location>
</feature>
<keyword evidence="3" id="KW-0812">Transmembrane</keyword>
<feature type="compositionally biased region" description="Polar residues" evidence="2">
    <location>
        <begin position="354"/>
        <end position="364"/>
    </location>
</feature>
<accession>A0A8S9ZSY8</accession>
<keyword evidence="1" id="KW-0863">Zinc-finger</keyword>
<dbReference type="AlphaFoldDB" id="A0A8S9ZSY8"/>
<evidence type="ECO:0000259" key="4">
    <source>
        <dbReference type="PROSITE" id="PS50157"/>
    </source>
</evidence>
<dbReference type="Gene3D" id="3.30.160.60">
    <property type="entry name" value="Classic Zinc Finger"/>
    <property type="match status" value="1"/>
</dbReference>
<comment type="caution">
    <text evidence="5">The sequence shown here is derived from an EMBL/GenBank/DDBJ whole genome shotgun (WGS) entry which is preliminary data.</text>
</comment>
<dbReference type="Proteomes" id="UP000605970">
    <property type="component" value="Unassembled WGS sequence"/>
</dbReference>
<keyword evidence="3" id="KW-0472">Membrane</keyword>
<keyword evidence="1" id="KW-0862">Zinc</keyword>
<organism evidence="5 6">
    <name type="scientific">Meloidogyne graminicola</name>
    <dbReference type="NCBI Taxonomy" id="189291"/>
    <lineage>
        <taxon>Eukaryota</taxon>
        <taxon>Metazoa</taxon>
        <taxon>Ecdysozoa</taxon>
        <taxon>Nematoda</taxon>
        <taxon>Chromadorea</taxon>
        <taxon>Rhabditida</taxon>
        <taxon>Tylenchina</taxon>
        <taxon>Tylenchomorpha</taxon>
        <taxon>Tylenchoidea</taxon>
        <taxon>Meloidogynidae</taxon>
        <taxon>Meloidogyninae</taxon>
        <taxon>Meloidogyne</taxon>
    </lineage>
</organism>
<feature type="compositionally biased region" description="Low complexity" evidence="2">
    <location>
        <begin position="225"/>
        <end position="236"/>
    </location>
</feature>
<feature type="compositionally biased region" description="Polar residues" evidence="2">
    <location>
        <begin position="52"/>
        <end position="78"/>
    </location>
</feature>
<dbReference type="GO" id="GO:0008270">
    <property type="term" value="F:zinc ion binding"/>
    <property type="evidence" value="ECO:0007669"/>
    <property type="project" value="UniProtKB-KW"/>
</dbReference>
<feature type="transmembrane region" description="Helical" evidence="3">
    <location>
        <begin position="495"/>
        <end position="513"/>
    </location>
</feature>
<sequence>MTTEFNEENCGQLVIATDDELADCSPSAPDEETEFSSTVESSLKLDDRKTNVKNSAHVDSSTCQSQSEIPDSTQISSTDAKANDFNAEVEQLECNDGENVKSTPIRKKREKVSNIKTPDKQQVKKSNTPKNDLHGVHNFLGGGCLNKNNMIDKSTCVFTRANGMSNGLDEHLLSMRPGTNLTIDITIICKSGGNTLYICAKWRGQEYHGILTDGEPLYSHHFSQKRNANANSSKSNFDNDGSGHLTTDGDRSGTAGVTKRGGKRGGAHLSKPSTSANGPEDKRSVEGTTGRTNDLTTQIVSSKSCSEPATPGPISNEQSTSTFFPNASSAHSPIATSSSNTSNFHNQIVKRRLSTASSSSQNTHHGFCEASKRSHPYRCPHRQCGFRFEDISNLNTHLLIHQGSERTKAAIFESSATQTVCPEMNSIGCDPHFSQELNENSPHILCFKCKQLLTKEEKEDINQSKVINPINLLKSVAEQEAGPSSQRNNGYKRKTMILIILQHFLIFLMILLLL</sequence>
<dbReference type="EMBL" id="JABEBT010000029">
    <property type="protein sequence ID" value="KAF7636453.1"/>
    <property type="molecule type" value="Genomic_DNA"/>
</dbReference>
<evidence type="ECO:0000256" key="1">
    <source>
        <dbReference type="PROSITE-ProRule" id="PRU00042"/>
    </source>
</evidence>
<dbReference type="InterPro" id="IPR036236">
    <property type="entry name" value="Znf_C2H2_sf"/>
</dbReference>
<keyword evidence="6" id="KW-1185">Reference proteome</keyword>
<dbReference type="OrthoDB" id="5871581at2759"/>
<dbReference type="SUPFAM" id="SSF57667">
    <property type="entry name" value="beta-beta-alpha zinc fingers"/>
    <property type="match status" value="1"/>
</dbReference>